<feature type="transmembrane region" description="Helical" evidence="2">
    <location>
        <begin position="68"/>
        <end position="92"/>
    </location>
</feature>
<keyword evidence="2" id="KW-0812">Transmembrane</keyword>
<accession>A0AAP4A089</accession>
<dbReference type="Pfam" id="PF18705">
    <property type="entry name" value="DUF5643"/>
    <property type="match status" value="1"/>
</dbReference>
<keyword evidence="2" id="KW-0472">Membrane</keyword>
<keyword evidence="2" id="KW-1133">Transmembrane helix</keyword>
<dbReference type="Proteomes" id="UP001229409">
    <property type="component" value="Unassembled WGS sequence"/>
</dbReference>
<protein>
    <submittedName>
        <fullName evidence="5">DUF4179 domain-containing protein</fullName>
    </submittedName>
</protein>
<reference evidence="5" key="1">
    <citation type="submission" date="2023-04" db="EMBL/GenBank/DDBJ databases">
        <title>Uncovering the Secrets of Slow-Growing Bacteria in Tropical Savanna Soil through Cultivation and Genomic Analysis.</title>
        <authorList>
            <person name="Goncalves O.S."/>
            <person name="Santana M.F."/>
        </authorList>
    </citation>
    <scope>NUCLEOTIDE SEQUENCE</scope>
    <source>
        <strain evidence="5">ANTI</strain>
    </source>
</reference>
<dbReference type="AlphaFoldDB" id="A0AAP4A089"/>
<evidence type="ECO:0000259" key="3">
    <source>
        <dbReference type="Pfam" id="PF13786"/>
    </source>
</evidence>
<dbReference type="InterPro" id="IPR025436">
    <property type="entry name" value="DUF4179"/>
</dbReference>
<evidence type="ECO:0000256" key="2">
    <source>
        <dbReference type="SAM" id="Phobius"/>
    </source>
</evidence>
<dbReference type="Gene3D" id="2.60.40.1630">
    <property type="entry name" value="bacillus anthracis domain"/>
    <property type="match status" value="1"/>
</dbReference>
<comment type="caution">
    <text evidence="5">The sequence shown here is derived from an EMBL/GenBank/DDBJ whole genome shotgun (WGS) entry which is preliminary data.</text>
</comment>
<proteinExistence type="predicted"/>
<organism evidence="5 6">
    <name type="scientific">Paenibacillus polymyxa</name>
    <name type="common">Bacillus polymyxa</name>
    <dbReference type="NCBI Taxonomy" id="1406"/>
    <lineage>
        <taxon>Bacteria</taxon>
        <taxon>Bacillati</taxon>
        <taxon>Bacillota</taxon>
        <taxon>Bacilli</taxon>
        <taxon>Bacillales</taxon>
        <taxon>Paenibacillaceae</taxon>
        <taxon>Paenibacillus</taxon>
    </lineage>
</organism>
<dbReference type="Pfam" id="PF13786">
    <property type="entry name" value="DUF4179"/>
    <property type="match status" value="1"/>
</dbReference>
<evidence type="ECO:0000313" key="6">
    <source>
        <dbReference type="Proteomes" id="UP001229409"/>
    </source>
</evidence>
<dbReference type="RefSeq" id="WP_279835058.1">
    <property type="nucleotide sequence ID" value="NZ_JARVWT010000008.1"/>
</dbReference>
<feature type="region of interest" description="Disordered" evidence="1">
    <location>
        <begin position="1"/>
        <end position="21"/>
    </location>
</feature>
<evidence type="ECO:0000259" key="4">
    <source>
        <dbReference type="Pfam" id="PF18705"/>
    </source>
</evidence>
<evidence type="ECO:0000313" key="5">
    <source>
        <dbReference type="EMBL" id="MDH2332845.1"/>
    </source>
</evidence>
<gene>
    <name evidence="5" type="ORF">QDS18_18495</name>
</gene>
<name>A0AAP4A089_PAEPO</name>
<dbReference type="EMBL" id="JARVWT010000008">
    <property type="protein sequence ID" value="MDH2332845.1"/>
    <property type="molecule type" value="Genomic_DNA"/>
</dbReference>
<sequence>MSPSEFEKQNKELDQKLQSEKENLEADTVMIPDLVRERLDAFYIQMESDVEPLSKSPSSSLHRPVKRFLRGTAIAAASAAAIGIMIIGSAFVSPTMAESLKQVPLVDSVFKLAGDLGLQTADQKGFATSSNLSVTHSGITLKVPQIIFDGTRLVVALEKSGGDSQHQTLYPAIQTQGQPEEDILEKVDLFINGTSLNSNNGAFNFMYGRPGKDSNSMLIAYMRDPASGKPALSDQFELEVYAKLKGIAEPFRIQTTVHKTKINNKILQLQMSKSNPYLTFTAEKVEITPITTKITTSFKMLTDIAHMPDDYIVEREYKYIKNGHTIQYTKKELDMLEYAIFDEQGRELQLLSGSGVPLTKERDSKMITLFTPFVDTPQKIIFKPYILPTQPGGSALLDANGNWTRHYIDELEITIDVPQHTNHQ</sequence>
<dbReference type="InterPro" id="IPR040680">
    <property type="entry name" value="DUF5643"/>
</dbReference>
<evidence type="ECO:0000256" key="1">
    <source>
        <dbReference type="SAM" id="MobiDB-lite"/>
    </source>
</evidence>
<feature type="domain" description="DUF4179" evidence="3">
    <location>
        <begin position="73"/>
        <end position="156"/>
    </location>
</feature>
<feature type="domain" description="DUF5643" evidence="4">
    <location>
        <begin position="265"/>
        <end position="414"/>
    </location>
</feature>